<feature type="compositionally biased region" description="Basic and acidic residues" evidence="4">
    <location>
        <begin position="98"/>
        <end position="111"/>
    </location>
</feature>
<evidence type="ECO:0000256" key="1">
    <source>
        <dbReference type="ARBA" id="ARBA00022692"/>
    </source>
</evidence>
<feature type="region of interest" description="Disordered" evidence="4">
    <location>
        <begin position="1"/>
        <end position="124"/>
    </location>
</feature>
<evidence type="ECO:0000313" key="6">
    <source>
        <dbReference type="EMBL" id="KAK6359358.1"/>
    </source>
</evidence>
<dbReference type="PANTHER" id="PTHR28263">
    <property type="entry name" value="GOLGI TO ER TRAFFIC PROTEIN 2"/>
    <property type="match status" value="1"/>
</dbReference>
<keyword evidence="2 5" id="KW-1133">Transmembrane helix</keyword>
<gene>
    <name evidence="6" type="ORF">TWF696_000519</name>
</gene>
<dbReference type="EMBL" id="JAVHNQ010000001">
    <property type="protein sequence ID" value="KAK6359358.1"/>
    <property type="molecule type" value="Genomic_DNA"/>
</dbReference>
<evidence type="ECO:0000313" key="7">
    <source>
        <dbReference type="Proteomes" id="UP001375240"/>
    </source>
</evidence>
<evidence type="ECO:0000256" key="4">
    <source>
        <dbReference type="SAM" id="MobiDB-lite"/>
    </source>
</evidence>
<dbReference type="AlphaFoldDB" id="A0AAV9VE68"/>
<proteinExistence type="predicted"/>
<evidence type="ECO:0000256" key="5">
    <source>
        <dbReference type="SAM" id="Phobius"/>
    </source>
</evidence>
<keyword evidence="3 5" id="KW-0472">Membrane</keyword>
<comment type="caution">
    <text evidence="6">The sequence shown here is derived from an EMBL/GenBank/DDBJ whole genome shotgun (WGS) entry which is preliminary data.</text>
</comment>
<feature type="transmembrane region" description="Helical" evidence="5">
    <location>
        <begin position="274"/>
        <end position="292"/>
    </location>
</feature>
<evidence type="ECO:0000256" key="3">
    <source>
        <dbReference type="ARBA" id="ARBA00023136"/>
    </source>
</evidence>
<feature type="compositionally biased region" description="Polar residues" evidence="4">
    <location>
        <begin position="76"/>
        <end position="92"/>
    </location>
</feature>
<feature type="transmembrane region" description="Helical" evidence="5">
    <location>
        <begin position="304"/>
        <end position="325"/>
    </location>
</feature>
<keyword evidence="1 5" id="KW-0812">Transmembrane</keyword>
<reference evidence="6 7" key="1">
    <citation type="submission" date="2019-10" db="EMBL/GenBank/DDBJ databases">
        <authorList>
            <person name="Palmer J.M."/>
        </authorList>
    </citation>
    <scope>NUCLEOTIDE SEQUENCE [LARGE SCALE GENOMIC DNA]</scope>
    <source>
        <strain evidence="6 7">TWF696</strain>
    </source>
</reference>
<dbReference type="PANTHER" id="PTHR28263:SF1">
    <property type="entry name" value="GOLGI TO ER TRAFFIC PROTEIN 2"/>
    <property type="match status" value="1"/>
</dbReference>
<feature type="transmembrane region" description="Helical" evidence="5">
    <location>
        <begin position="337"/>
        <end position="353"/>
    </location>
</feature>
<dbReference type="Proteomes" id="UP001375240">
    <property type="component" value="Unassembled WGS sequence"/>
</dbReference>
<evidence type="ECO:0000256" key="2">
    <source>
        <dbReference type="ARBA" id="ARBA00022989"/>
    </source>
</evidence>
<accession>A0AAV9VE68</accession>
<feature type="transmembrane region" description="Helical" evidence="5">
    <location>
        <begin position="232"/>
        <end position="253"/>
    </location>
</feature>
<keyword evidence="7" id="KW-1185">Reference proteome</keyword>
<sequence>MSDTTPEVPEQATPSDASLAQMTPLSVSEQARIRRELRKQKVGQGADRLRRITQTQRHAAGFGDEYKKDAVDSSPLARSTPTPISSKDTFSSDGEADLSEHFYRPTSRARDSPNIISPPTPPSQMNEFTLDNDQLSQMMLNHPLFGAPGGGAAGAQQQAQLDPSNDPIFQMMQQMFGGSMPGMGMDGAGFGNGNAKDGGGLPPDVLGSMFGAAAGGGAGEGAEVVESPYAKWWAVVHVLCSVLLGIYAVFTLPERFTGSKVQRVTFEEHAKIPLFWYFATMELVLQSTRYLLVERGGPPPGMILMTIARFLPPPLGTTLVTLWHYIGMFSTVWRDGMVLLFTIGIAAWINSWLPEESA</sequence>
<dbReference type="GO" id="GO:0006890">
    <property type="term" value="P:retrograde vesicle-mediated transport, Golgi to endoplasmic reticulum"/>
    <property type="evidence" value="ECO:0007669"/>
    <property type="project" value="TreeGrafter"/>
</dbReference>
<protein>
    <submittedName>
        <fullName evidence="6">Uncharacterized protein</fullName>
    </submittedName>
</protein>
<feature type="compositionally biased region" description="Polar residues" evidence="4">
    <location>
        <begin position="12"/>
        <end position="29"/>
    </location>
</feature>
<name>A0AAV9VE68_9PEZI</name>
<organism evidence="6 7">
    <name type="scientific">Orbilia brochopaga</name>
    <dbReference type="NCBI Taxonomy" id="3140254"/>
    <lineage>
        <taxon>Eukaryota</taxon>
        <taxon>Fungi</taxon>
        <taxon>Dikarya</taxon>
        <taxon>Ascomycota</taxon>
        <taxon>Pezizomycotina</taxon>
        <taxon>Orbiliomycetes</taxon>
        <taxon>Orbiliales</taxon>
        <taxon>Orbiliaceae</taxon>
        <taxon>Orbilia</taxon>
    </lineage>
</organism>
<dbReference type="Pfam" id="PF08690">
    <property type="entry name" value="GET2"/>
    <property type="match status" value="1"/>
</dbReference>
<dbReference type="InterPro" id="IPR028143">
    <property type="entry name" value="Get2/sif1"/>
</dbReference>